<dbReference type="OrthoDB" id="7700021at2759"/>
<protein>
    <recommendedName>
        <fullName evidence="3">Transposable element Tc3 transposase</fullName>
    </recommendedName>
</protein>
<dbReference type="Proteomes" id="UP000324800">
    <property type="component" value="Unassembled WGS sequence"/>
</dbReference>
<organism evidence="1 2">
    <name type="scientific">Streblomastix strix</name>
    <dbReference type="NCBI Taxonomy" id="222440"/>
    <lineage>
        <taxon>Eukaryota</taxon>
        <taxon>Metamonada</taxon>
        <taxon>Preaxostyla</taxon>
        <taxon>Oxymonadida</taxon>
        <taxon>Streblomastigidae</taxon>
        <taxon>Streblomastix</taxon>
    </lineage>
</organism>
<evidence type="ECO:0008006" key="3">
    <source>
        <dbReference type="Google" id="ProtNLM"/>
    </source>
</evidence>
<evidence type="ECO:0000313" key="1">
    <source>
        <dbReference type="EMBL" id="KAA6383562.1"/>
    </source>
</evidence>
<sequence length="162" mass="18349">MYSINIKIFISFMANHQLQSSGGRYSIFIEKGFSNIKISAKIPCAESTVRNTLKNYSAANGYASKKRNGANRKTTAAEDRIIKRLAEKGYNPRLMKKCPMISRKQKAMRKNFAEQYGPLSIKKWGHVLFTDESKVNLISSDGAKYSWISESEAHTFARTNKP</sequence>
<gene>
    <name evidence="1" type="ORF">EZS28_020910</name>
</gene>
<comment type="caution">
    <text evidence="1">The sequence shown here is derived from an EMBL/GenBank/DDBJ whole genome shotgun (WGS) entry which is preliminary data.</text>
</comment>
<dbReference type="AlphaFoldDB" id="A0A5J4VLU8"/>
<dbReference type="EMBL" id="SNRW01006181">
    <property type="protein sequence ID" value="KAA6383562.1"/>
    <property type="molecule type" value="Genomic_DNA"/>
</dbReference>
<name>A0A5J4VLU8_9EUKA</name>
<accession>A0A5J4VLU8</accession>
<reference evidence="1 2" key="1">
    <citation type="submission" date="2019-03" db="EMBL/GenBank/DDBJ databases">
        <title>Single cell metagenomics reveals metabolic interactions within the superorganism composed of flagellate Streblomastix strix and complex community of Bacteroidetes bacteria on its surface.</title>
        <authorList>
            <person name="Treitli S.C."/>
            <person name="Kolisko M."/>
            <person name="Husnik F."/>
            <person name="Keeling P."/>
            <person name="Hampl V."/>
        </authorList>
    </citation>
    <scope>NUCLEOTIDE SEQUENCE [LARGE SCALE GENOMIC DNA]</scope>
    <source>
        <strain evidence="1">ST1C</strain>
    </source>
</reference>
<dbReference type="InterPro" id="IPR036397">
    <property type="entry name" value="RNaseH_sf"/>
</dbReference>
<evidence type="ECO:0000313" key="2">
    <source>
        <dbReference type="Proteomes" id="UP000324800"/>
    </source>
</evidence>
<dbReference type="GO" id="GO:0003676">
    <property type="term" value="F:nucleic acid binding"/>
    <property type="evidence" value="ECO:0007669"/>
    <property type="project" value="InterPro"/>
</dbReference>
<proteinExistence type="predicted"/>
<dbReference type="Gene3D" id="3.30.420.10">
    <property type="entry name" value="Ribonuclease H-like superfamily/Ribonuclease H"/>
    <property type="match status" value="1"/>
</dbReference>